<name>A0ABS7BXL0_9BACL</name>
<dbReference type="InterPro" id="IPR017946">
    <property type="entry name" value="PLC-like_Pdiesterase_TIM-brl"/>
</dbReference>
<reference evidence="2 3" key="1">
    <citation type="submission" date="2021-07" db="EMBL/GenBank/DDBJ databases">
        <title>Paenibacillus radiodurans sp. nov., isolated from the southeastern edge of Tengger Desert.</title>
        <authorList>
            <person name="Zhang G."/>
        </authorList>
    </citation>
    <scope>NUCLEOTIDE SEQUENCE [LARGE SCALE GENOMIC DNA]</scope>
    <source>
        <strain evidence="2 3">CCM 7311</strain>
    </source>
</reference>
<evidence type="ECO:0000313" key="3">
    <source>
        <dbReference type="Proteomes" id="UP001519887"/>
    </source>
</evidence>
<dbReference type="Proteomes" id="UP001519887">
    <property type="component" value="Unassembled WGS sequence"/>
</dbReference>
<dbReference type="Gene3D" id="3.20.20.190">
    <property type="entry name" value="Phosphatidylinositol (PI) phosphodiesterase"/>
    <property type="match status" value="1"/>
</dbReference>
<dbReference type="PANTHER" id="PTHR46320">
    <property type="entry name" value="GLYCEROPHOSPHODIESTER PHOSPHODIESTERASE 1"/>
    <property type="match status" value="1"/>
</dbReference>
<sequence length="101" mass="11215">MGEPVRDVANLFPYPDAELTLINHRGLSPNMPENTLVAFRNSVAMGVDVIEIDLRPTKDGEIVILHDDTVDRSTNGTGAVKDLTLKFSYLMRIICQDLNDT</sequence>
<accession>A0ABS7BXL0</accession>
<evidence type="ECO:0000259" key="1">
    <source>
        <dbReference type="PROSITE" id="PS51704"/>
    </source>
</evidence>
<keyword evidence="3" id="KW-1185">Reference proteome</keyword>
<organism evidence="2 3">
    <name type="scientific">Paenibacillus sepulcri</name>
    <dbReference type="NCBI Taxonomy" id="359917"/>
    <lineage>
        <taxon>Bacteria</taxon>
        <taxon>Bacillati</taxon>
        <taxon>Bacillota</taxon>
        <taxon>Bacilli</taxon>
        <taxon>Bacillales</taxon>
        <taxon>Paenibacillaceae</taxon>
        <taxon>Paenibacillus</taxon>
    </lineage>
</organism>
<gene>
    <name evidence="2" type="ORF">K0U00_04960</name>
</gene>
<dbReference type="PROSITE" id="PS51704">
    <property type="entry name" value="GP_PDE"/>
    <property type="match status" value="1"/>
</dbReference>
<protein>
    <recommendedName>
        <fullName evidence="1">GP-PDE domain-containing protein</fullName>
    </recommendedName>
</protein>
<dbReference type="PANTHER" id="PTHR46320:SF1">
    <property type="entry name" value="GLYCEROPHOSPHODIESTER PHOSPHODIESTERASE 1"/>
    <property type="match status" value="1"/>
</dbReference>
<feature type="domain" description="GP-PDE" evidence="1">
    <location>
        <begin position="19"/>
        <end position="101"/>
    </location>
</feature>
<dbReference type="InterPro" id="IPR030395">
    <property type="entry name" value="GP_PDE_dom"/>
</dbReference>
<dbReference type="EMBL" id="JAHZIK010000067">
    <property type="protein sequence ID" value="MBW7453383.1"/>
    <property type="molecule type" value="Genomic_DNA"/>
</dbReference>
<evidence type="ECO:0000313" key="2">
    <source>
        <dbReference type="EMBL" id="MBW7453383.1"/>
    </source>
</evidence>
<comment type="caution">
    <text evidence="2">The sequence shown here is derived from an EMBL/GenBank/DDBJ whole genome shotgun (WGS) entry which is preliminary data.</text>
</comment>
<dbReference type="SUPFAM" id="SSF51695">
    <property type="entry name" value="PLC-like phosphodiesterases"/>
    <property type="match status" value="1"/>
</dbReference>
<dbReference type="Pfam" id="PF03009">
    <property type="entry name" value="GDPD"/>
    <property type="match status" value="1"/>
</dbReference>
<proteinExistence type="predicted"/>